<dbReference type="EMBL" id="VICG01000015">
    <property type="protein sequence ID" value="KAA8564462.1"/>
    <property type="molecule type" value="Genomic_DNA"/>
</dbReference>
<reference evidence="2 3" key="1">
    <citation type="submission" date="2019-06" db="EMBL/GenBank/DDBJ databases">
        <title>Genome Sequence of the Brown Rot Fungal Pathogen Monilinia fructicola.</title>
        <authorList>
            <person name="De Miccolis Angelini R.M."/>
            <person name="Landi L."/>
            <person name="Abate D."/>
            <person name="Pollastro S."/>
            <person name="Romanazzi G."/>
            <person name="Faretra F."/>
        </authorList>
    </citation>
    <scope>NUCLEOTIDE SEQUENCE [LARGE SCALE GENOMIC DNA]</scope>
    <source>
        <strain evidence="2 3">Mfrc123</strain>
    </source>
</reference>
<feature type="compositionally biased region" description="Basic and acidic residues" evidence="1">
    <location>
        <begin position="85"/>
        <end position="94"/>
    </location>
</feature>
<evidence type="ECO:0000313" key="3">
    <source>
        <dbReference type="Proteomes" id="UP000322873"/>
    </source>
</evidence>
<evidence type="ECO:0000256" key="1">
    <source>
        <dbReference type="SAM" id="MobiDB-lite"/>
    </source>
</evidence>
<gene>
    <name evidence="2" type="ORF">EYC84_011395</name>
</gene>
<organism evidence="2 3">
    <name type="scientific">Monilinia fructicola</name>
    <name type="common">Brown rot fungus</name>
    <name type="synonym">Ciboria fructicola</name>
    <dbReference type="NCBI Taxonomy" id="38448"/>
    <lineage>
        <taxon>Eukaryota</taxon>
        <taxon>Fungi</taxon>
        <taxon>Dikarya</taxon>
        <taxon>Ascomycota</taxon>
        <taxon>Pezizomycotina</taxon>
        <taxon>Leotiomycetes</taxon>
        <taxon>Helotiales</taxon>
        <taxon>Sclerotiniaceae</taxon>
        <taxon>Monilinia</taxon>
    </lineage>
</organism>
<proteinExistence type="predicted"/>
<sequence>MIFCSSFYTNIQLPSSTTDLPFEISLTLSTPESSLSLYTISTFTHHIKMSASTATYQFSHNMPSHQQDDASYLFSYAKSMYEHTRKQMEAADKSARRRSANEDNTNAHATLRTGHEHTTSTGSSSTASSHLE</sequence>
<dbReference type="AlphaFoldDB" id="A0A5M9J9D1"/>
<comment type="caution">
    <text evidence="2">The sequence shown here is derived from an EMBL/GenBank/DDBJ whole genome shotgun (WGS) entry which is preliminary data.</text>
</comment>
<keyword evidence="3" id="KW-1185">Reference proteome</keyword>
<dbReference type="Proteomes" id="UP000322873">
    <property type="component" value="Unassembled WGS sequence"/>
</dbReference>
<feature type="compositionally biased region" description="Low complexity" evidence="1">
    <location>
        <begin position="119"/>
        <end position="132"/>
    </location>
</feature>
<name>A0A5M9J9D1_MONFR</name>
<dbReference type="VEuPathDB" id="FungiDB:MFRU_013g00700"/>
<evidence type="ECO:0000313" key="2">
    <source>
        <dbReference type="EMBL" id="KAA8564462.1"/>
    </source>
</evidence>
<feature type="region of interest" description="Disordered" evidence="1">
    <location>
        <begin position="85"/>
        <end position="132"/>
    </location>
</feature>
<protein>
    <submittedName>
        <fullName evidence="2">Uncharacterized protein</fullName>
    </submittedName>
</protein>
<accession>A0A5M9J9D1</accession>